<keyword evidence="1" id="KW-0343">GTPase activation</keyword>
<feature type="region of interest" description="Disordered" evidence="2">
    <location>
        <begin position="457"/>
        <end position="476"/>
    </location>
</feature>
<evidence type="ECO:0000313" key="4">
    <source>
        <dbReference type="EMBL" id="KAF1986713.1"/>
    </source>
</evidence>
<dbReference type="GO" id="GO:0005096">
    <property type="term" value="F:GTPase activator activity"/>
    <property type="evidence" value="ECO:0007669"/>
    <property type="project" value="UniProtKB-KW"/>
</dbReference>
<dbReference type="InterPro" id="IPR035969">
    <property type="entry name" value="Rab-GAP_TBC_sf"/>
</dbReference>
<feature type="compositionally biased region" description="Low complexity" evidence="2">
    <location>
        <begin position="670"/>
        <end position="680"/>
    </location>
</feature>
<reference evidence="4" key="1">
    <citation type="journal article" date="2020" name="Stud. Mycol.">
        <title>101 Dothideomycetes genomes: a test case for predicting lifestyles and emergence of pathogens.</title>
        <authorList>
            <person name="Haridas S."/>
            <person name="Albert R."/>
            <person name="Binder M."/>
            <person name="Bloem J."/>
            <person name="Labutti K."/>
            <person name="Salamov A."/>
            <person name="Andreopoulos B."/>
            <person name="Baker S."/>
            <person name="Barry K."/>
            <person name="Bills G."/>
            <person name="Bluhm B."/>
            <person name="Cannon C."/>
            <person name="Castanera R."/>
            <person name="Culley D."/>
            <person name="Daum C."/>
            <person name="Ezra D."/>
            <person name="Gonzalez J."/>
            <person name="Henrissat B."/>
            <person name="Kuo A."/>
            <person name="Liang C."/>
            <person name="Lipzen A."/>
            <person name="Lutzoni F."/>
            <person name="Magnuson J."/>
            <person name="Mondo S."/>
            <person name="Nolan M."/>
            <person name="Ohm R."/>
            <person name="Pangilinan J."/>
            <person name="Park H.-J."/>
            <person name="Ramirez L."/>
            <person name="Alfaro M."/>
            <person name="Sun H."/>
            <person name="Tritt A."/>
            <person name="Yoshinaga Y."/>
            <person name="Zwiers L.-H."/>
            <person name="Turgeon B."/>
            <person name="Goodwin S."/>
            <person name="Spatafora J."/>
            <person name="Crous P."/>
            <person name="Grigoriev I."/>
        </authorList>
    </citation>
    <scope>NUCLEOTIDE SEQUENCE</scope>
    <source>
        <strain evidence="4">CBS 113979</strain>
    </source>
</reference>
<dbReference type="AlphaFoldDB" id="A0A6G1H0G3"/>
<feature type="compositionally biased region" description="Polar residues" evidence="2">
    <location>
        <begin position="597"/>
        <end position="607"/>
    </location>
</feature>
<evidence type="ECO:0000313" key="5">
    <source>
        <dbReference type="Proteomes" id="UP000800041"/>
    </source>
</evidence>
<dbReference type="FunFam" id="1.10.472.80:FF:000038">
    <property type="entry name" value="TBC1 domain family member 5"/>
    <property type="match status" value="1"/>
</dbReference>
<dbReference type="Pfam" id="PF00566">
    <property type="entry name" value="RabGAP-TBC"/>
    <property type="match status" value="1"/>
</dbReference>
<dbReference type="EMBL" id="ML977155">
    <property type="protein sequence ID" value="KAF1986713.1"/>
    <property type="molecule type" value="Genomic_DNA"/>
</dbReference>
<protein>
    <submittedName>
        <fullName evidence="4">RabGAP/TBC</fullName>
    </submittedName>
</protein>
<organism evidence="4 5">
    <name type="scientific">Aulographum hederae CBS 113979</name>
    <dbReference type="NCBI Taxonomy" id="1176131"/>
    <lineage>
        <taxon>Eukaryota</taxon>
        <taxon>Fungi</taxon>
        <taxon>Dikarya</taxon>
        <taxon>Ascomycota</taxon>
        <taxon>Pezizomycotina</taxon>
        <taxon>Dothideomycetes</taxon>
        <taxon>Pleosporomycetidae</taxon>
        <taxon>Aulographales</taxon>
        <taxon>Aulographaceae</taxon>
    </lineage>
</organism>
<keyword evidence="5" id="KW-1185">Reference proteome</keyword>
<dbReference type="SUPFAM" id="SSF47923">
    <property type="entry name" value="Ypt/Rab-GAP domain of gyp1p"/>
    <property type="match status" value="2"/>
</dbReference>
<dbReference type="FunFam" id="1.10.8.270:FF:000031">
    <property type="entry name" value="TBC1 domain family member 5"/>
    <property type="match status" value="1"/>
</dbReference>
<gene>
    <name evidence="4" type="ORF">K402DRAFT_453992</name>
</gene>
<dbReference type="SMART" id="SM00164">
    <property type="entry name" value="TBC"/>
    <property type="match status" value="1"/>
</dbReference>
<accession>A0A6G1H0G3</accession>
<proteinExistence type="predicted"/>
<dbReference type="Proteomes" id="UP000800041">
    <property type="component" value="Unassembled WGS sequence"/>
</dbReference>
<feature type="compositionally biased region" description="Polar residues" evidence="2">
    <location>
        <begin position="702"/>
        <end position="724"/>
    </location>
</feature>
<feature type="compositionally biased region" description="Low complexity" evidence="2">
    <location>
        <begin position="616"/>
        <end position="629"/>
    </location>
</feature>
<feature type="region of interest" description="Disordered" evidence="2">
    <location>
        <begin position="760"/>
        <end position="819"/>
    </location>
</feature>
<feature type="compositionally biased region" description="Acidic residues" evidence="2">
    <location>
        <begin position="803"/>
        <end position="812"/>
    </location>
</feature>
<dbReference type="Gene3D" id="1.10.472.80">
    <property type="entry name" value="Ypt/Rab-GAP domain of gyp1p, domain 3"/>
    <property type="match status" value="1"/>
</dbReference>
<evidence type="ECO:0000256" key="1">
    <source>
        <dbReference type="ARBA" id="ARBA00022468"/>
    </source>
</evidence>
<dbReference type="Gene3D" id="1.10.8.270">
    <property type="entry name" value="putative rabgap domain of human tbc1 domain family member 14 like domains"/>
    <property type="match status" value="1"/>
</dbReference>
<dbReference type="PANTHER" id="PTHR22957">
    <property type="entry name" value="TBC1 DOMAIN FAMILY MEMBER GTPASE-ACTIVATING PROTEIN"/>
    <property type="match status" value="1"/>
</dbReference>
<feature type="region of interest" description="Disordered" evidence="2">
    <location>
        <begin position="382"/>
        <end position="419"/>
    </location>
</feature>
<sequence>MRTLADAQKAWKTLEKFQDLSQLRESVQIQHGDTSATTGLRSVCWKSFLLFESFDQTIWPGILGDSRTAYDSLRNHFLRAIEHPDELESAVDPLSDNEQSPWTALRQDEALREEIFRDVERCMPENTYFRQPSTQKMLLDILFIYCKLNPDVGYRQGMHELLAPILWVVERDAVDLSDARISHAENEAGDSVLKDMFNAVFIEHDTFTLFGLVMQNAKSFYEQPSAPSKPASTADISSQPESPILRRIRRIFEHYLLKADPGLASHLKEIDIQPQIFLMRWMRLLFGREFPFDHVLGIWDMTFAEDPSLKLVDYICLAMVLRIRWDLVQADSNEALTMLLRYPVPPPSHHPQSFVEDAVFLQTNLNNDGGAQIIAKHSGRRPPLINQISDRPNTPRSSSDLPFGLRSPLGTPSRSGPPMGLEGLLQDAARGVYSRGEKWGFNKAVRNAMGEVKKNVQDLQAGRHSPRFLSSSESGSLHRRGISGDIIKRIEVLEGRNKALGKMLEGAVAELWDFQKERIEDNKGQNDEKEKKAVETLSVAIAKVQFVQVYLEDASLPLSVEDIPGQENTSETMPDIDDAKKAPATQSEVLFEASDPSAISSTKTTLPARTPPVPESSSHSSARILSAPSKTRKPTIFKSKPKDLPTPPPPQIIAAPTTTASPDIPPPSPVSSSALAAATAGLPKRPPIAQSSFSWMLGQDPGESSTENVDNGSGSSENHFSTATMHAGNTAPPSMFVKASPFVAEKPPAERLKERRMGFLFGDEEEVEGGGAGGGGNGKDKGKEKGKRGRKDREKKDATGFLVEEEEGEEIGMGELRRD</sequence>
<feature type="compositionally biased region" description="Polar residues" evidence="2">
    <location>
        <begin position="386"/>
        <end position="400"/>
    </location>
</feature>
<dbReference type="PANTHER" id="PTHR22957:SF337">
    <property type="entry name" value="TBC1 DOMAIN FAMILY MEMBER 5"/>
    <property type="match status" value="1"/>
</dbReference>
<name>A0A6G1H0G3_9PEZI</name>
<feature type="region of interest" description="Disordered" evidence="2">
    <location>
        <begin position="591"/>
        <end position="732"/>
    </location>
</feature>
<evidence type="ECO:0000259" key="3">
    <source>
        <dbReference type="PROSITE" id="PS50086"/>
    </source>
</evidence>
<dbReference type="InterPro" id="IPR000195">
    <property type="entry name" value="Rab-GAP-TBC_dom"/>
</dbReference>
<dbReference type="PROSITE" id="PS50086">
    <property type="entry name" value="TBC_RABGAP"/>
    <property type="match status" value="1"/>
</dbReference>
<feature type="domain" description="Rab-GAP TBC" evidence="3">
    <location>
        <begin position="35"/>
        <end position="306"/>
    </location>
</feature>
<feature type="compositionally biased region" description="Low complexity" evidence="2">
    <location>
        <begin position="652"/>
        <end position="662"/>
    </location>
</feature>
<evidence type="ECO:0000256" key="2">
    <source>
        <dbReference type="SAM" id="MobiDB-lite"/>
    </source>
</evidence>
<dbReference type="OrthoDB" id="27140at2759"/>